<proteinExistence type="inferred from homology"/>
<dbReference type="InterPro" id="IPR016651">
    <property type="entry name" value="LCMT1"/>
</dbReference>
<dbReference type="FunFam" id="3.40.50.150:FF:000092">
    <property type="entry name" value="Leucine carboxyl methyltransferase 1"/>
    <property type="match status" value="1"/>
</dbReference>
<dbReference type="PIRSF" id="PIRSF016305">
    <property type="entry name" value="LCM_mtfrase"/>
    <property type="match status" value="1"/>
</dbReference>
<dbReference type="GO" id="GO:0009966">
    <property type="term" value="P:regulation of signal transduction"/>
    <property type="evidence" value="ECO:0007669"/>
    <property type="project" value="UniProtKB-ARBA"/>
</dbReference>
<evidence type="ECO:0000256" key="8">
    <source>
        <dbReference type="PIRSR" id="PIRSR016305-1"/>
    </source>
</evidence>
<dbReference type="GO" id="GO:0018423">
    <property type="term" value="F:protein C-terminal leucine carboxyl O-methyltransferase activity"/>
    <property type="evidence" value="ECO:0007669"/>
    <property type="project" value="UniProtKB-EC"/>
</dbReference>
<keyword evidence="4 7" id="KW-0489">Methyltransferase</keyword>
<dbReference type="EMBL" id="GECZ01026009">
    <property type="protein sequence ID" value="JAS43760.1"/>
    <property type="molecule type" value="Transcribed_RNA"/>
</dbReference>
<evidence type="ECO:0000256" key="4">
    <source>
        <dbReference type="ARBA" id="ARBA00022603"/>
    </source>
</evidence>
<dbReference type="Gene3D" id="3.40.50.150">
    <property type="entry name" value="Vaccinia Virus protein VP39"/>
    <property type="match status" value="1"/>
</dbReference>
<evidence type="ECO:0000256" key="6">
    <source>
        <dbReference type="ARBA" id="ARBA00022691"/>
    </source>
</evidence>
<comment type="similarity">
    <text evidence="3 7">Belongs to the methyltransferase superfamily. LCMT family.</text>
</comment>
<dbReference type="SUPFAM" id="SSF53335">
    <property type="entry name" value="S-adenosyl-L-methionine-dependent methyltransferases"/>
    <property type="match status" value="1"/>
</dbReference>
<evidence type="ECO:0000256" key="7">
    <source>
        <dbReference type="PIRNR" id="PIRNR016305"/>
    </source>
</evidence>
<accession>A0A1B6F0M9</accession>
<dbReference type="AlphaFoldDB" id="A0A1B6F0M9"/>
<dbReference type="GO" id="GO:0032259">
    <property type="term" value="P:methylation"/>
    <property type="evidence" value="ECO:0007669"/>
    <property type="project" value="UniProtKB-KW"/>
</dbReference>
<evidence type="ECO:0000256" key="3">
    <source>
        <dbReference type="ARBA" id="ARBA00010703"/>
    </source>
</evidence>
<comment type="function">
    <text evidence="2 7">Methylates the carboxyl group of the C-terminal leucine residue of protein phosphatase 2A catalytic subunits to form alpha-leucine ester residues.</text>
</comment>
<dbReference type="GO" id="GO:0005829">
    <property type="term" value="C:cytosol"/>
    <property type="evidence" value="ECO:0007669"/>
    <property type="project" value="TreeGrafter"/>
</dbReference>
<evidence type="ECO:0000256" key="5">
    <source>
        <dbReference type="ARBA" id="ARBA00022679"/>
    </source>
</evidence>
<dbReference type="InterPro" id="IPR007213">
    <property type="entry name" value="Ppm1/Ppm2/Tcmp"/>
</dbReference>
<dbReference type="EC" id="2.1.1.233" evidence="7"/>
<feature type="binding site" evidence="8">
    <location>
        <position position="78"/>
    </location>
    <ligand>
        <name>S-adenosyl-L-methionine</name>
        <dbReference type="ChEBI" id="CHEBI:59789"/>
    </ligand>
</feature>
<dbReference type="PANTHER" id="PTHR13600">
    <property type="entry name" value="LEUCINE CARBOXYL METHYLTRANSFERASE"/>
    <property type="match status" value="1"/>
</dbReference>
<evidence type="ECO:0000256" key="2">
    <source>
        <dbReference type="ARBA" id="ARBA00003455"/>
    </source>
</evidence>
<dbReference type="PANTHER" id="PTHR13600:SF33">
    <property type="entry name" value="LEUCINE CARBOXYL METHYLTRANSFERASE 1"/>
    <property type="match status" value="1"/>
</dbReference>
<dbReference type="Pfam" id="PF04072">
    <property type="entry name" value="LCM"/>
    <property type="match status" value="1"/>
</dbReference>
<evidence type="ECO:0000256" key="1">
    <source>
        <dbReference type="ARBA" id="ARBA00000724"/>
    </source>
</evidence>
<gene>
    <name evidence="9" type="ORF">g.28694</name>
</gene>
<evidence type="ECO:0000313" key="9">
    <source>
        <dbReference type="EMBL" id="JAS43760.1"/>
    </source>
</evidence>
<organism evidence="9">
    <name type="scientific">Cuerna arida</name>
    <dbReference type="NCBI Taxonomy" id="1464854"/>
    <lineage>
        <taxon>Eukaryota</taxon>
        <taxon>Metazoa</taxon>
        <taxon>Ecdysozoa</taxon>
        <taxon>Arthropoda</taxon>
        <taxon>Hexapoda</taxon>
        <taxon>Insecta</taxon>
        <taxon>Pterygota</taxon>
        <taxon>Neoptera</taxon>
        <taxon>Paraneoptera</taxon>
        <taxon>Hemiptera</taxon>
        <taxon>Auchenorrhyncha</taxon>
        <taxon>Membracoidea</taxon>
        <taxon>Cicadellidae</taxon>
        <taxon>Cicadellinae</taxon>
        <taxon>Proconiini</taxon>
        <taxon>Cuerna</taxon>
    </lineage>
</organism>
<feature type="binding site" evidence="8">
    <location>
        <position position="176"/>
    </location>
    <ligand>
        <name>S-adenosyl-L-methionine</name>
        <dbReference type="ChEBI" id="CHEBI:59789"/>
    </ligand>
</feature>
<feature type="binding site" evidence="8">
    <location>
        <begin position="149"/>
        <end position="150"/>
    </location>
    <ligand>
        <name>S-adenosyl-L-methionine</name>
        <dbReference type="ChEBI" id="CHEBI:59789"/>
    </ligand>
</feature>
<sequence length="310" mass="35446">MEVDEAVQATNDDASECKRCAVQLGYWEDRYIHHLVRGRERKAPEINRGYFARIKGVEMLLTKVLKKTGRNCQIINLGAGFDTTYWRLKDMGYNVTNFTELDFPTVTSKKCFYIKRNKALLDEIYVEDGEVRLSATDLHASNYHVVGVDLRNLTEVQQKLSQSEITFDVPTVFIAECVLVYIETALVNQLLSWIVSAFPTAFFINYEQVNMGDKFGEVMLNNLRARGCPLAGADACHSLDTQMHRFTGTGWDGARAWDMVEVYSTIPASERQRIEHLEFLDEQELLTQLFQHYCISTAWRGQLLSDIGIS</sequence>
<dbReference type="InterPro" id="IPR029063">
    <property type="entry name" value="SAM-dependent_MTases_sf"/>
</dbReference>
<reference evidence="9" key="1">
    <citation type="submission" date="2015-11" db="EMBL/GenBank/DDBJ databases">
        <title>De novo transcriptome assembly of four potential Pierce s Disease insect vectors from Arizona vineyards.</title>
        <authorList>
            <person name="Tassone E.E."/>
        </authorList>
    </citation>
    <scope>NUCLEOTIDE SEQUENCE</scope>
</reference>
<comment type="catalytic activity">
    <reaction evidence="1 7">
        <text>[phosphatase 2A protein]-C-terminal L-leucine + S-adenosyl-L-methionine = [phosphatase 2A protein]-C-terminal L-leucine methyl ester + S-adenosyl-L-homocysteine</text>
        <dbReference type="Rhea" id="RHEA:48544"/>
        <dbReference type="Rhea" id="RHEA-COMP:12134"/>
        <dbReference type="Rhea" id="RHEA-COMP:12135"/>
        <dbReference type="ChEBI" id="CHEBI:57856"/>
        <dbReference type="ChEBI" id="CHEBI:59789"/>
        <dbReference type="ChEBI" id="CHEBI:90516"/>
        <dbReference type="ChEBI" id="CHEBI:90517"/>
        <dbReference type="EC" id="2.1.1.233"/>
    </reaction>
</comment>
<name>A0A1B6F0M9_9HEMI</name>
<keyword evidence="5 7" id="KW-0808">Transferase</keyword>
<protein>
    <recommendedName>
        <fullName evidence="7">Leucine carboxyl methyltransferase 1</fullName>
        <ecNumber evidence="7">2.1.1.233</ecNumber>
    </recommendedName>
</protein>
<feature type="binding site" evidence="8">
    <location>
        <position position="53"/>
    </location>
    <ligand>
        <name>S-adenosyl-L-methionine</name>
        <dbReference type="ChEBI" id="CHEBI:59789"/>
    </ligand>
</feature>
<keyword evidence="6 7" id="KW-0949">S-adenosyl-L-methionine</keyword>